<keyword evidence="2" id="KW-0963">Cytoplasm</keyword>
<feature type="region of interest" description="Disordered" evidence="6">
    <location>
        <begin position="436"/>
        <end position="512"/>
    </location>
</feature>
<feature type="compositionally biased region" description="Basic and acidic residues" evidence="6">
    <location>
        <begin position="482"/>
        <end position="493"/>
    </location>
</feature>
<proteinExistence type="predicted"/>
<evidence type="ECO:0000256" key="6">
    <source>
        <dbReference type="SAM" id="MobiDB-lite"/>
    </source>
</evidence>
<dbReference type="PROSITE" id="PS50057">
    <property type="entry name" value="FERM_3"/>
    <property type="match status" value="1"/>
</dbReference>
<feature type="domain" description="FERM" evidence="7">
    <location>
        <begin position="93"/>
        <end position="374"/>
    </location>
</feature>
<dbReference type="InterPro" id="IPR019748">
    <property type="entry name" value="FERM_central"/>
</dbReference>
<dbReference type="Pfam" id="PF00373">
    <property type="entry name" value="FERM_M"/>
    <property type="match status" value="1"/>
</dbReference>
<feature type="compositionally biased region" description="Low complexity" evidence="6">
    <location>
        <begin position="754"/>
        <end position="766"/>
    </location>
</feature>
<feature type="compositionally biased region" description="Low complexity" evidence="6">
    <location>
        <begin position="494"/>
        <end position="503"/>
    </location>
</feature>
<sequence length="962" mass="106854">MTTESGSDSEARPEQEAEPREAGGEERRAQEVLAAAPGSPAPEQVADKEQEFAAAAAKQLEYQQFEDDKLSQKSSSSKLSRSPLKIVKKPKSMQCKVVLLDGSEYGCDVEKRSRGQVLFDKVCEHLNLLEKDYFGLTYRDAENQKNWLDPAKEIKKQIRNGAWHFSFNVKFYPPDPAQLSEDITRYYLCLQLRDDIVSGRLPCSFVTLALLGSYTVQSELGDYDPDECGNDYISEFRFAPNHTKELEDKVIELHKSHRGMTPAEAEMHFLENAKKLSMYGVDLHHAKDSEGVEIMLGVCASGLLIYRDRLRINRFAWPKVLKISYKRNNFYIKIRPGEFEQFESTIGFKLPNHRAAKRLWKVCVEHHTFFRLLLPEAPPKKFLTLGSKFRYSGRTQAQTRRASALIDRPAPYFERSSSKRYTMSRSLDGEVGTGQYATTKGISQTNLITTVTPEKKAEEERGEDEDRRKKAEEATPAAVVRQEGKTDSERTDTAADGETTATESDQEEDAELKAQNSLIKRIKGENVYVKHSNLMLEELDKTQDDLMKHQTNISELKRTFLETSTDTAITNEWEKRLSTSPVRLAARQEDAPMIEPLVPEETKEEREISEKVVFLQQGSSPFLESQPSVMKRTQEGDSVGSVVTSRQIVFQKTVPSTLETKQSTGEKLMDGSEIFSLLESARKPTEFIGGVTSASQSWVQKTETQAESTEGAQHPQPLSTEKVVQETVLVEERFVKHVHASGDASHVAGDDGDAAAQVASADASGAKGKDGSALTEGAKEEKGEVADQAVLKPEEMATASHEPEEEPSAAIHISETLEPPFEASAVKTEIISFGSVLPGGVKLEISTKEVPVVHTETKTITYESSQVDPGADLEPGVLMSAQTITSETTSTTTTTHITKTVKGGISETRIEKRIVITGDADIDHDQALAQAIKEAKEQHPDMSVTKVVVHKETEITPEDGED</sequence>
<dbReference type="SMART" id="SM01195">
    <property type="entry name" value="FA"/>
    <property type="match status" value="1"/>
</dbReference>
<dbReference type="InterPro" id="IPR019749">
    <property type="entry name" value="Band_41_domain"/>
</dbReference>
<evidence type="ECO:0000313" key="9">
    <source>
        <dbReference type="RefSeq" id="XP_070483495.1"/>
    </source>
</evidence>
<name>A0ABM4Q231_EQUPR</name>
<dbReference type="RefSeq" id="XP_070483495.1">
    <property type="nucleotide sequence ID" value="XM_070627394.1"/>
</dbReference>
<evidence type="ECO:0000259" key="7">
    <source>
        <dbReference type="PROSITE" id="PS50057"/>
    </source>
</evidence>
<dbReference type="PROSITE" id="PS00660">
    <property type="entry name" value="FERM_1"/>
    <property type="match status" value="1"/>
</dbReference>
<feature type="region of interest" description="Disordered" evidence="6">
    <location>
        <begin position="699"/>
        <end position="720"/>
    </location>
</feature>
<keyword evidence="8" id="KW-1185">Reference proteome</keyword>
<dbReference type="SMART" id="SM00295">
    <property type="entry name" value="B41"/>
    <property type="match status" value="1"/>
</dbReference>
<feature type="compositionally biased region" description="Basic and acidic residues" evidence="6">
    <location>
        <begin position="453"/>
        <end position="473"/>
    </location>
</feature>
<dbReference type="SUPFAM" id="SSF54236">
    <property type="entry name" value="Ubiquitin-like"/>
    <property type="match status" value="1"/>
</dbReference>
<evidence type="ECO:0000256" key="4">
    <source>
        <dbReference type="ARBA" id="ARBA00023203"/>
    </source>
</evidence>
<keyword evidence="5" id="KW-0206">Cytoskeleton</keyword>
<dbReference type="Gene3D" id="3.10.20.90">
    <property type="entry name" value="Phosphatidylinositol 3-kinase Catalytic Subunit, Chain A, domain 1"/>
    <property type="match status" value="1"/>
</dbReference>
<dbReference type="PRINTS" id="PR00661">
    <property type="entry name" value="ERMFAMILY"/>
</dbReference>
<dbReference type="PANTHER" id="PTHR23280">
    <property type="entry name" value="4.1 G PROTEIN"/>
    <property type="match status" value="1"/>
</dbReference>
<feature type="region of interest" description="Disordered" evidence="6">
    <location>
        <begin position="1"/>
        <end position="48"/>
    </location>
</feature>
<comment type="subcellular location">
    <subcellularLocation>
        <location evidence="1">Cytoplasm</location>
        <location evidence="1">Cytoskeleton</location>
    </subcellularLocation>
</comment>
<dbReference type="CDD" id="cd14473">
    <property type="entry name" value="FERM_B-lobe"/>
    <property type="match status" value="1"/>
</dbReference>
<organism evidence="8 9">
    <name type="scientific">Equus przewalskii</name>
    <name type="common">Przewalski's horse</name>
    <name type="synonym">Equus caballus przewalskii</name>
    <dbReference type="NCBI Taxonomy" id="9798"/>
    <lineage>
        <taxon>Eukaryota</taxon>
        <taxon>Metazoa</taxon>
        <taxon>Chordata</taxon>
        <taxon>Craniata</taxon>
        <taxon>Vertebrata</taxon>
        <taxon>Euteleostomi</taxon>
        <taxon>Mammalia</taxon>
        <taxon>Eutheria</taxon>
        <taxon>Laurasiatheria</taxon>
        <taxon>Perissodactyla</taxon>
        <taxon>Equidae</taxon>
        <taxon>Equus</taxon>
    </lineage>
</organism>
<dbReference type="Pfam" id="PF09379">
    <property type="entry name" value="FERM_N"/>
    <property type="match status" value="1"/>
</dbReference>
<dbReference type="InterPro" id="IPR019747">
    <property type="entry name" value="FERM_CS"/>
</dbReference>
<dbReference type="PROSITE" id="PS00661">
    <property type="entry name" value="FERM_2"/>
    <property type="match status" value="1"/>
</dbReference>
<evidence type="ECO:0000256" key="5">
    <source>
        <dbReference type="ARBA" id="ARBA00023212"/>
    </source>
</evidence>
<keyword evidence="4" id="KW-0009">Actin-binding</keyword>
<dbReference type="Pfam" id="PF09380">
    <property type="entry name" value="FERM_C"/>
    <property type="match status" value="1"/>
</dbReference>
<dbReference type="Gene3D" id="2.30.29.30">
    <property type="entry name" value="Pleckstrin-homology domain (PH domain)/Phosphotyrosine-binding domain (PTB)"/>
    <property type="match status" value="1"/>
</dbReference>
<reference evidence="9" key="1">
    <citation type="submission" date="2025-08" db="UniProtKB">
        <authorList>
            <consortium name="RefSeq"/>
        </authorList>
    </citation>
    <scope>IDENTIFICATION</scope>
    <source>
        <tissue evidence="9">Blood</tissue>
    </source>
</reference>
<dbReference type="PRINTS" id="PR00935">
    <property type="entry name" value="BAND41"/>
</dbReference>
<dbReference type="CDD" id="cd13184">
    <property type="entry name" value="FERM_C_4_1_family"/>
    <property type="match status" value="1"/>
</dbReference>
<dbReference type="InterPro" id="IPR030691">
    <property type="entry name" value="Band4.1-L3_FERM_F1"/>
</dbReference>
<dbReference type="InterPro" id="IPR029071">
    <property type="entry name" value="Ubiquitin-like_domsf"/>
</dbReference>
<evidence type="ECO:0000256" key="3">
    <source>
        <dbReference type="ARBA" id="ARBA00022553"/>
    </source>
</evidence>
<dbReference type="CDD" id="cd17203">
    <property type="entry name" value="FERM_F1_EPB41L3"/>
    <property type="match status" value="1"/>
</dbReference>
<dbReference type="Pfam" id="PF04382">
    <property type="entry name" value="SAB"/>
    <property type="match status" value="1"/>
</dbReference>
<dbReference type="Proteomes" id="UP001652662">
    <property type="component" value="Chromosome 7"/>
</dbReference>
<dbReference type="InterPro" id="IPR014352">
    <property type="entry name" value="FERM/acyl-CoA-bd_prot_sf"/>
</dbReference>
<feature type="compositionally biased region" description="Polar residues" evidence="6">
    <location>
        <begin position="699"/>
        <end position="719"/>
    </location>
</feature>
<dbReference type="PANTHER" id="PTHR23280:SF20">
    <property type="entry name" value="BAND 4.1-LIKE PROTEIN 3"/>
    <property type="match status" value="1"/>
</dbReference>
<dbReference type="InterPro" id="IPR014847">
    <property type="entry name" value="FA"/>
</dbReference>
<evidence type="ECO:0000256" key="2">
    <source>
        <dbReference type="ARBA" id="ARBA00022490"/>
    </source>
</evidence>
<dbReference type="PIRSF" id="PIRSF002304">
    <property type="entry name" value="Membrane_skeletal_4_1"/>
    <property type="match status" value="1"/>
</dbReference>
<dbReference type="InterPro" id="IPR007477">
    <property type="entry name" value="SAB_dom"/>
</dbReference>
<feature type="region of interest" description="Disordered" evidence="6">
    <location>
        <begin position="741"/>
        <end position="808"/>
    </location>
</feature>
<dbReference type="InterPro" id="IPR018980">
    <property type="entry name" value="FERM_PH-like_C"/>
</dbReference>
<dbReference type="SUPFAM" id="SSF50729">
    <property type="entry name" value="PH domain-like"/>
    <property type="match status" value="1"/>
</dbReference>
<feature type="compositionally biased region" description="Polar residues" evidence="6">
    <location>
        <begin position="436"/>
        <end position="452"/>
    </location>
</feature>
<accession>A0ABM4Q231</accession>
<evidence type="ECO:0000313" key="8">
    <source>
        <dbReference type="Proteomes" id="UP001652662"/>
    </source>
</evidence>
<dbReference type="Pfam" id="PF05902">
    <property type="entry name" value="4_1_CTD"/>
    <property type="match status" value="1"/>
</dbReference>
<dbReference type="InterPro" id="IPR018979">
    <property type="entry name" value="FERM_N"/>
</dbReference>
<dbReference type="InterPro" id="IPR011993">
    <property type="entry name" value="PH-like_dom_sf"/>
</dbReference>
<dbReference type="Gene3D" id="1.20.80.10">
    <property type="match status" value="1"/>
</dbReference>
<evidence type="ECO:0000256" key="1">
    <source>
        <dbReference type="ARBA" id="ARBA00004245"/>
    </source>
</evidence>
<gene>
    <name evidence="9" type="primary">EPB41L3</name>
</gene>
<dbReference type="InterPro" id="IPR000798">
    <property type="entry name" value="Ez/rad/moesin-like"/>
</dbReference>
<dbReference type="Pfam" id="PF08736">
    <property type="entry name" value="FA"/>
    <property type="match status" value="1"/>
</dbReference>
<dbReference type="InterPro" id="IPR008379">
    <property type="entry name" value="Band_4.1_C"/>
</dbReference>
<dbReference type="SMART" id="SM01196">
    <property type="entry name" value="FERM_C"/>
    <property type="match status" value="1"/>
</dbReference>
<dbReference type="InterPro" id="IPR000299">
    <property type="entry name" value="FERM_domain"/>
</dbReference>
<dbReference type="SUPFAM" id="SSF47031">
    <property type="entry name" value="Second domain of FERM"/>
    <property type="match status" value="1"/>
</dbReference>
<feature type="compositionally biased region" description="Basic and acidic residues" evidence="6">
    <location>
        <begin position="9"/>
        <end position="30"/>
    </location>
</feature>
<protein>
    <submittedName>
        <fullName evidence="9">Band 4.1-like protein 3 isoform X31</fullName>
    </submittedName>
</protein>
<keyword evidence="3" id="KW-0597">Phosphoprotein</keyword>
<dbReference type="GeneID" id="103565100"/>
<dbReference type="InterPro" id="IPR035963">
    <property type="entry name" value="FERM_2"/>
</dbReference>